<sequence length="614" mass="68484">MTQYDVVVVGAGHAGLEAAFAAAKKGMKTALVTLDKNGVALMPCNPSIGGPAKGTVTREIDALGGMQGKGADACQLQMKLLNSSKGPGVWALRAQVDKVKYHHWFLEQIEKQENLDLVIDEVTGLIIEDNKIKGVNLKNNALECKAVVLTTGTYLKSVTHRGSVKKEEGADGSKRANFLSDSLKDLGFQLIRLKTGTPPRIQKDSIDYSVMQEEPGTNALLSFEHYNPTYLPYEQQLPCYIIHTNETTHEIINCNLKKSAMYGGMINGIGPRYCPSIEDKLVKFPDKERHQIFVEPESLELDTMYLGGFSTSMPVEIQEPMIRSLPGLKDCIIKKFAYAIEYDAIDPTQVAPTLMTKKVQGLFSAGQINGTSGYEEAAGQGLIAGINAANYAAEKEMLVLSRTNSYIGVMIDDIVTKGVTEPYRLLTSRSEHRLFLRNDNTDDRMIKIGYEQGLIPQEQYDQYLADIQTSNEIIALLKSKTIGQVDELKFEVKKNNASLYEYLKRPEINLRDLLPYIGIDPATLNTFLIQKIEIKVKFEGYIKLQEERIQQFNSSNDLSLAEITDYKLVPNLPLEARDKLNKIKPLTLSQAGRISGINLEDIVKIKYYLENKHE</sequence>
<dbReference type="InterPro" id="IPR040131">
    <property type="entry name" value="MnmG_N"/>
</dbReference>
<evidence type="ECO:0000256" key="2">
    <source>
        <dbReference type="ARBA" id="ARBA00007653"/>
    </source>
</evidence>
<name>A0ABP9UAU6_9BACT</name>
<dbReference type="SUPFAM" id="SSF51905">
    <property type="entry name" value="FAD/NAD(P)-binding domain"/>
    <property type="match status" value="1"/>
</dbReference>
<comment type="subunit">
    <text evidence="8 10">Homodimer. Heterotetramer of two MnmE and two MnmG subunits.</text>
</comment>
<dbReference type="PROSITE" id="PS01281">
    <property type="entry name" value="GIDA_2"/>
    <property type="match status" value="1"/>
</dbReference>
<dbReference type="PRINTS" id="PR00368">
    <property type="entry name" value="FADPNR"/>
</dbReference>
<comment type="cofactor">
    <cofactor evidence="1 10">
        <name>FAD</name>
        <dbReference type="ChEBI" id="CHEBI:57692"/>
    </cofactor>
</comment>
<comment type="function">
    <text evidence="10">NAD-binding protein involved in the addition of a carboxymethylaminomethyl (cmnm) group at the wobble position (U34) of certain tRNAs, forming tRNA-cmnm(5)s(2)U34.</text>
</comment>
<evidence type="ECO:0000256" key="6">
    <source>
        <dbReference type="ARBA" id="ARBA00022827"/>
    </source>
</evidence>
<keyword evidence="4 10" id="KW-0285">Flavoprotein</keyword>
<dbReference type="HAMAP" id="MF_00129">
    <property type="entry name" value="MnmG_GidA"/>
    <property type="match status" value="1"/>
</dbReference>
<dbReference type="RefSeq" id="WP_353290129.1">
    <property type="nucleotide sequence ID" value="NZ_BAABQM010000007.1"/>
</dbReference>
<organism evidence="12 13">
    <name type="scientific">Ureaplasma ceti</name>
    <dbReference type="NCBI Taxonomy" id="3119530"/>
    <lineage>
        <taxon>Bacteria</taxon>
        <taxon>Bacillati</taxon>
        <taxon>Mycoplasmatota</taxon>
        <taxon>Mycoplasmoidales</taxon>
        <taxon>Mycoplasmoidaceae</taxon>
        <taxon>Ureaplasma</taxon>
    </lineage>
</organism>
<evidence type="ECO:0000256" key="4">
    <source>
        <dbReference type="ARBA" id="ARBA00022630"/>
    </source>
</evidence>
<dbReference type="InterPro" id="IPR044920">
    <property type="entry name" value="MnmG_C_subdom_sf"/>
</dbReference>
<keyword evidence="5 10" id="KW-0819">tRNA processing</keyword>
<dbReference type="Pfam" id="PF01134">
    <property type="entry name" value="GIDA"/>
    <property type="match status" value="1"/>
</dbReference>
<keyword evidence="6 10" id="KW-0274">FAD</keyword>
<evidence type="ECO:0000256" key="1">
    <source>
        <dbReference type="ARBA" id="ARBA00001974"/>
    </source>
</evidence>
<comment type="similarity">
    <text evidence="2 10">Belongs to the MnmG family.</text>
</comment>
<evidence type="ECO:0000256" key="9">
    <source>
        <dbReference type="ARBA" id="ARBA00031800"/>
    </source>
</evidence>
<evidence type="ECO:0000259" key="11">
    <source>
        <dbReference type="SMART" id="SM01228"/>
    </source>
</evidence>
<dbReference type="Gene3D" id="1.10.150.570">
    <property type="entry name" value="GidA associated domain, C-terminal subdomain"/>
    <property type="match status" value="1"/>
</dbReference>
<gene>
    <name evidence="10 12" type="primary">mnmG</name>
    <name evidence="10" type="synonym">gidA</name>
    <name evidence="12" type="ORF">UREOM_6820</name>
</gene>
<evidence type="ECO:0000256" key="7">
    <source>
        <dbReference type="ARBA" id="ARBA00023027"/>
    </source>
</evidence>
<feature type="binding site" evidence="10">
    <location>
        <begin position="10"/>
        <end position="15"/>
    </location>
    <ligand>
        <name>FAD</name>
        <dbReference type="ChEBI" id="CHEBI:57692"/>
    </ligand>
</feature>
<dbReference type="NCBIfam" id="TIGR00136">
    <property type="entry name" value="mnmG_gidA"/>
    <property type="match status" value="1"/>
</dbReference>
<reference evidence="12" key="1">
    <citation type="submission" date="2024-02" db="EMBL/GenBank/DDBJ databases">
        <title>Draft genome sequence of new strains in genus Ureaplasma.</title>
        <authorList>
            <person name="Nakajima Y."/>
            <person name="Segawa T."/>
        </authorList>
    </citation>
    <scope>NUCLEOTIDE SEQUENCE [LARGE SCALE GENOMIC DNA]</scope>
    <source>
        <strain evidence="12">OM1</strain>
    </source>
</reference>
<dbReference type="SMART" id="SM01228">
    <property type="entry name" value="GIDA_assoc_3"/>
    <property type="match status" value="1"/>
</dbReference>
<comment type="caution">
    <text evidence="10">Lacks conserved residue(s) required for the propagation of feature annotation.</text>
</comment>
<dbReference type="Gene3D" id="1.10.10.1800">
    <property type="entry name" value="tRNA uridine 5-carboxymethylaminomethyl modification enzyme MnmG/GidA"/>
    <property type="match status" value="1"/>
</dbReference>
<keyword evidence="7 10" id="KW-0520">NAD</keyword>
<comment type="caution">
    <text evidence="12">The sequence shown here is derived from an EMBL/GenBank/DDBJ whole genome shotgun (WGS) entry which is preliminary data.</text>
</comment>
<dbReference type="Proteomes" id="UP001449582">
    <property type="component" value="Unassembled WGS sequence"/>
</dbReference>
<evidence type="ECO:0000256" key="10">
    <source>
        <dbReference type="HAMAP-Rule" id="MF_00129"/>
    </source>
</evidence>
<protein>
    <recommendedName>
        <fullName evidence="3 10">tRNA uridine 5-carboxymethylaminomethyl modification enzyme MnmG</fullName>
    </recommendedName>
    <alternativeName>
        <fullName evidence="9 10">Glucose-inhibited division protein A</fullName>
    </alternativeName>
</protein>
<dbReference type="PRINTS" id="PR00411">
    <property type="entry name" value="PNDRDTASEI"/>
</dbReference>
<feature type="domain" description="tRNA uridine 5-carboxymethylaminomethyl modification enzyme C-terminal subdomain" evidence="11">
    <location>
        <begin position="536"/>
        <end position="607"/>
    </location>
</feature>
<dbReference type="InterPro" id="IPR020595">
    <property type="entry name" value="MnmG-rel_CS"/>
</dbReference>
<proteinExistence type="inferred from homology"/>
<evidence type="ECO:0000313" key="13">
    <source>
        <dbReference type="Proteomes" id="UP001449582"/>
    </source>
</evidence>
<comment type="subcellular location">
    <subcellularLocation>
        <location evidence="10">Cytoplasm</location>
    </subcellularLocation>
</comment>
<dbReference type="InterPro" id="IPR002218">
    <property type="entry name" value="MnmG-rel"/>
</dbReference>
<dbReference type="InterPro" id="IPR004416">
    <property type="entry name" value="MnmG"/>
</dbReference>
<accession>A0ABP9UAU6</accession>
<dbReference type="InterPro" id="IPR049312">
    <property type="entry name" value="GIDA_C_N"/>
</dbReference>
<dbReference type="InterPro" id="IPR047001">
    <property type="entry name" value="MnmG_C_subdom"/>
</dbReference>
<dbReference type="InterPro" id="IPR036188">
    <property type="entry name" value="FAD/NAD-bd_sf"/>
</dbReference>
<feature type="binding site" evidence="10">
    <location>
        <begin position="270"/>
        <end position="284"/>
    </location>
    <ligand>
        <name>NAD(+)</name>
        <dbReference type="ChEBI" id="CHEBI:57540"/>
    </ligand>
</feature>
<dbReference type="Gene3D" id="3.50.50.60">
    <property type="entry name" value="FAD/NAD(P)-binding domain"/>
    <property type="match status" value="2"/>
</dbReference>
<evidence type="ECO:0000256" key="3">
    <source>
        <dbReference type="ARBA" id="ARBA00020461"/>
    </source>
</evidence>
<dbReference type="Pfam" id="PF13932">
    <property type="entry name" value="SAM_GIDA_C"/>
    <property type="match status" value="1"/>
</dbReference>
<keyword evidence="13" id="KW-1185">Reference proteome</keyword>
<evidence type="ECO:0000256" key="5">
    <source>
        <dbReference type="ARBA" id="ARBA00022694"/>
    </source>
</evidence>
<dbReference type="PROSITE" id="PS01280">
    <property type="entry name" value="GIDA_1"/>
    <property type="match status" value="1"/>
</dbReference>
<dbReference type="PANTHER" id="PTHR11806:SF0">
    <property type="entry name" value="PROTEIN MTO1 HOMOLOG, MITOCHONDRIAL"/>
    <property type="match status" value="1"/>
</dbReference>
<dbReference type="PANTHER" id="PTHR11806">
    <property type="entry name" value="GLUCOSE INHIBITED DIVISION PROTEIN A"/>
    <property type="match status" value="1"/>
</dbReference>
<dbReference type="EMBL" id="BAABQM010000007">
    <property type="protein sequence ID" value="GAA5414971.1"/>
    <property type="molecule type" value="Genomic_DNA"/>
</dbReference>
<dbReference type="Pfam" id="PF21680">
    <property type="entry name" value="GIDA_C_1st"/>
    <property type="match status" value="1"/>
</dbReference>
<dbReference type="InterPro" id="IPR026904">
    <property type="entry name" value="MnmG_C"/>
</dbReference>
<evidence type="ECO:0000256" key="8">
    <source>
        <dbReference type="ARBA" id="ARBA00025948"/>
    </source>
</evidence>
<evidence type="ECO:0000313" key="12">
    <source>
        <dbReference type="EMBL" id="GAA5414971.1"/>
    </source>
</evidence>
<keyword evidence="10" id="KW-0963">Cytoplasm</keyword>